<dbReference type="RefSeq" id="WP_163636358.1">
    <property type="nucleotide sequence ID" value="NZ_JAAAMI010000010.1"/>
</dbReference>
<evidence type="ECO:0000313" key="1">
    <source>
        <dbReference type="EMBL" id="NDV44951.1"/>
    </source>
</evidence>
<sequence>MKTTFNNFSKMALTLLVVLFMACSKDESPEPPKKGIEVLPSPISTNEFETDEGEIGISISGRDIAKKGYVPYKAVISIESTSNIEDQVVLFDELNNLANLSFKNEDLDESIQQELKEGIPISVTVLDENDSVLATQNFAKLSFASSPNEKEITADGLDDLFAEVTLREDLKYFMQVVNMDNEVFGVPSSQLYTNTTNLATDVRYRQELDYTANAAFSLEDFSTYYFKKIPGNEEYYSIGVHNNSDLHYLYMYGTQLRIQSKANIIQNGGNTNVLDYPNYWFKIIKEAPGLFKIVPNGAENPLILSGQGFGVADNPDPDEPLYFRIMLFDIDWDILAVDSKFMNPIMPSSATSSAYNSTLRNCSSGSLTQTIGESNTITTTQVAGWEESMSVSSTNSVSVSVTIAHEAETKFFGTGGKTSGSITGSYEYSKSLTSTNTKSGSLSTQKSVQVSVSREIGVPPGTAIAVADVYQQYVNIKVPFAQRFRISGKYREDNSELTGQEILTQFAFNSFTGVVTDVQANFIEVTVRGTTTIDRIIETSTETRDIPNSCN</sequence>
<gene>
    <name evidence="1" type="ORF">GTK07_16610</name>
</gene>
<accession>A0A6I5L5G3</accession>
<protein>
    <submittedName>
        <fullName evidence="1">Uncharacterized protein</fullName>
    </submittedName>
</protein>
<proteinExistence type="predicted"/>
<dbReference type="Gene3D" id="2.170.15.10">
    <property type="entry name" value="Proaerolysin, chain A, domain 3"/>
    <property type="match status" value="1"/>
</dbReference>
<evidence type="ECO:0000313" key="2">
    <source>
        <dbReference type="Proteomes" id="UP000468707"/>
    </source>
</evidence>
<dbReference type="AlphaFoldDB" id="A0A6I5L5G3"/>
<dbReference type="SUPFAM" id="SSF56973">
    <property type="entry name" value="Aerolisin/ETX pore-forming domain"/>
    <property type="match status" value="1"/>
</dbReference>
<comment type="caution">
    <text evidence="1">The sequence shown here is derived from an EMBL/GenBank/DDBJ whole genome shotgun (WGS) entry which is preliminary data.</text>
</comment>
<name>A0A6I5L5G3_9FLAO</name>
<keyword evidence="2" id="KW-1185">Reference proteome</keyword>
<dbReference type="EMBL" id="JAAAMI010000010">
    <property type="protein sequence ID" value="NDV44951.1"/>
    <property type="molecule type" value="Genomic_DNA"/>
</dbReference>
<dbReference type="PROSITE" id="PS51257">
    <property type="entry name" value="PROKAR_LIPOPROTEIN"/>
    <property type="match status" value="1"/>
</dbReference>
<reference evidence="1 2" key="1">
    <citation type="submission" date="2020-01" db="EMBL/GenBank/DDBJ databases">
        <title>Muricauda sediminis sp.nov. 40Bstr401.</title>
        <authorList>
            <person name="Xue Z."/>
            <person name="Zhu S."/>
            <person name="Ren N."/>
            <person name="Chen T."/>
            <person name="Chen X."/>
            <person name="Chen J."/>
            <person name="Yang J."/>
        </authorList>
    </citation>
    <scope>NUCLEOTIDE SEQUENCE [LARGE SCALE GENOMIC DNA]</scope>
    <source>
        <strain evidence="1 2">40Bstr401</strain>
    </source>
</reference>
<organism evidence="1 2">
    <name type="scientific">Flagellimonas sediminis</name>
    <dbReference type="NCBI Taxonomy" id="2696468"/>
    <lineage>
        <taxon>Bacteria</taxon>
        <taxon>Pseudomonadati</taxon>
        <taxon>Bacteroidota</taxon>
        <taxon>Flavobacteriia</taxon>
        <taxon>Flavobacteriales</taxon>
        <taxon>Flavobacteriaceae</taxon>
        <taxon>Flagellimonas</taxon>
    </lineage>
</organism>
<dbReference type="Proteomes" id="UP000468707">
    <property type="component" value="Unassembled WGS sequence"/>
</dbReference>